<dbReference type="Gene3D" id="1.10.260.40">
    <property type="entry name" value="lambda repressor-like DNA-binding domains"/>
    <property type="match status" value="1"/>
</dbReference>
<protein>
    <submittedName>
        <fullName evidence="2">Transcriptional regulator with XRE-family HTH domain</fullName>
    </submittedName>
</protein>
<dbReference type="Pfam" id="PF13560">
    <property type="entry name" value="HTH_31"/>
    <property type="match status" value="1"/>
</dbReference>
<dbReference type="Gene3D" id="1.25.40.10">
    <property type="entry name" value="Tetratricopeptide repeat domain"/>
    <property type="match status" value="1"/>
</dbReference>
<evidence type="ECO:0000259" key="1">
    <source>
        <dbReference type="PROSITE" id="PS50943"/>
    </source>
</evidence>
<dbReference type="PROSITE" id="PS50943">
    <property type="entry name" value="HTH_CROC1"/>
    <property type="match status" value="1"/>
</dbReference>
<keyword evidence="3" id="KW-1185">Reference proteome</keyword>
<dbReference type="GO" id="GO:0003677">
    <property type="term" value="F:DNA binding"/>
    <property type="evidence" value="ECO:0007669"/>
    <property type="project" value="InterPro"/>
</dbReference>
<dbReference type="AlphaFoldDB" id="A0A4R2IR69"/>
<accession>A0A4R2IR69</accession>
<dbReference type="SUPFAM" id="SSF47413">
    <property type="entry name" value="lambda repressor-like DNA-binding domains"/>
    <property type="match status" value="1"/>
</dbReference>
<comment type="caution">
    <text evidence="2">The sequence shown here is derived from an EMBL/GenBank/DDBJ whole genome shotgun (WGS) entry which is preliminary data.</text>
</comment>
<dbReference type="Proteomes" id="UP000295573">
    <property type="component" value="Unassembled WGS sequence"/>
</dbReference>
<gene>
    <name evidence="2" type="ORF">EV646_105419</name>
</gene>
<organism evidence="2 3">
    <name type="scientific">Kribbella antiqua</name>
    <dbReference type="NCBI Taxonomy" id="2512217"/>
    <lineage>
        <taxon>Bacteria</taxon>
        <taxon>Bacillati</taxon>
        <taxon>Actinomycetota</taxon>
        <taxon>Actinomycetes</taxon>
        <taxon>Propionibacteriales</taxon>
        <taxon>Kribbellaceae</taxon>
        <taxon>Kribbella</taxon>
    </lineage>
</organism>
<dbReference type="CDD" id="cd00093">
    <property type="entry name" value="HTH_XRE"/>
    <property type="match status" value="1"/>
</dbReference>
<dbReference type="OrthoDB" id="3504495at2"/>
<dbReference type="InterPro" id="IPR011990">
    <property type="entry name" value="TPR-like_helical_dom_sf"/>
</dbReference>
<sequence length="398" mass="43763">MGKVAEVGERIALLRKHRQLTQHGLAALANVSYSLLTKVESGSRPASEGFVAACARALGVDISVLLGNSAPEASQDERLGKMLGRVRTQLDLYDLAPDETITPRPLPVLREAVRVANVVGQAARYESMAPVLPGLYAELHAAANTWTGTDRADAWGLLAEAYRCAHTVGIAAGYPDLSLIALNRMDWAARQAGDRAPALRAAREYLRITAYLRRHDYETGWRLNNAGRTHLEGTDPKTPGALIASGQLNLGAAVLSARTGDASRARDYLNEAERYAHQTGEDLETFWFGFGPTNVAVHRVITMIELGDYSHAIHLGEFILFPRGWLPTRIGHHHFDLARAYQRLNLPEQALRHLQIARQVAPGQARRHPLVRGVVLDLLQTSRHPSESLTRYAAWISL</sequence>
<evidence type="ECO:0000313" key="3">
    <source>
        <dbReference type="Proteomes" id="UP000295573"/>
    </source>
</evidence>
<evidence type="ECO:0000313" key="2">
    <source>
        <dbReference type="EMBL" id="TCO47861.1"/>
    </source>
</evidence>
<proteinExistence type="predicted"/>
<name>A0A4R2IR69_9ACTN</name>
<reference evidence="2 3" key="1">
    <citation type="journal article" date="2015" name="Stand. Genomic Sci.">
        <title>Genomic Encyclopedia of Bacterial and Archaeal Type Strains, Phase III: the genomes of soil and plant-associated and newly described type strains.</title>
        <authorList>
            <person name="Whitman W.B."/>
            <person name="Woyke T."/>
            <person name="Klenk H.P."/>
            <person name="Zhou Y."/>
            <person name="Lilburn T.G."/>
            <person name="Beck B.J."/>
            <person name="De Vos P."/>
            <person name="Vandamme P."/>
            <person name="Eisen J.A."/>
            <person name="Garrity G."/>
            <person name="Hugenholtz P."/>
            <person name="Kyrpides N.C."/>
        </authorList>
    </citation>
    <scope>NUCLEOTIDE SEQUENCE [LARGE SCALE GENOMIC DNA]</scope>
    <source>
        <strain evidence="2 3">VKM Ac-2541</strain>
    </source>
</reference>
<dbReference type="EMBL" id="SLWR01000005">
    <property type="protein sequence ID" value="TCO47861.1"/>
    <property type="molecule type" value="Genomic_DNA"/>
</dbReference>
<dbReference type="InterPro" id="IPR010982">
    <property type="entry name" value="Lambda_DNA-bd_dom_sf"/>
</dbReference>
<dbReference type="SMART" id="SM00530">
    <property type="entry name" value="HTH_XRE"/>
    <property type="match status" value="1"/>
</dbReference>
<dbReference type="InterPro" id="IPR001387">
    <property type="entry name" value="Cro/C1-type_HTH"/>
</dbReference>
<feature type="domain" description="HTH cro/C1-type" evidence="1">
    <location>
        <begin position="11"/>
        <end position="65"/>
    </location>
</feature>